<evidence type="ECO:0000256" key="2">
    <source>
        <dbReference type="ARBA" id="ARBA00022692"/>
    </source>
</evidence>
<evidence type="ECO:0000256" key="4">
    <source>
        <dbReference type="ARBA" id="ARBA00023002"/>
    </source>
</evidence>
<feature type="transmembrane region" description="Helical" evidence="6">
    <location>
        <begin position="582"/>
        <end position="600"/>
    </location>
</feature>
<dbReference type="InterPro" id="IPR036291">
    <property type="entry name" value="NAD(P)-bd_dom_sf"/>
</dbReference>
<dbReference type="CDD" id="cd12168">
    <property type="entry name" value="Mand_dh_like"/>
    <property type="match status" value="1"/>
</dbReference>
<dbReference type="InterPro" id="IPR050223">
    <property type="entry name" value="D-isomer_2-hydroxyacid_DH"/>
</dbReference>
<evidence type="ECO:0000259" key="7">
    <source>
        <dbReference type="Pfam" id="PF00389"/>
    </source>
</evidence>
<protein>
    <recommendedName>
        <fullName evidence="11">Major facilitator superfamily (MFS) profile domain-containing protein</fullName>
    </recommendedName>
</protein>
<feature type="transmembrane region" description="Helical" evidence="6">
    <location>
        <begin position="509"/>
        <end position="534"/>
    </location>
</feature>
<dbReference type="OrthoDB" id="9991913at2759"/>
<dbReference type="SUPFAM" id="SSF51735">
    <property type="entry name" value="NAD(P)-binding Rossmann-fold domains"/>
    <property type="match status" value="1"/>
</dbReference>
<accession>A0A397GPH9</accession>
<dbReference type="GO" id="GO:0022857">
    <property type="term" value="F:transmembrane transporter activity"/>
    <property type="evidence" value="ECO:0007669"/>
    <property type="project" value="InterPro"/>
</dbReference>
<evidence type="ECO:0008006" key="11">
    <source>
        <dbReference type="Google" id="ProtNLM"/>
    </source>
</evidence>
<dbReference type="Pfam" id="PF00083">
    <property type="entry name" value="Sugar_tr"/>
    <property type="match status" value="1"/>
</dbReference>
<feature type="domain" description="D-isomer specific 2-hydroxyacid dehydrogenase catalytic" evidence="7">
    <location>
        <begin position="71"/>
        <end position="339"/>
    </location>
</feature>
<dbReference type="FunFam" id="3.40.50.720:FF:000526">
    <property type="entry name" value="D-mandelate dehydrogenase, putative"/>
    <property type="match status" value="1"/>
</dbReference>
<keyword evidence="5 6" id="KW-0472">Membrane</keyword>
<evidence type="ECO:0000313" key="10">
    <source>
        <dbReference type="Proteomes" id="UP000215289"/>
    </source>
</evidence>
<evidence type="ECO:0000256" key="1">
    <source>
        <dbReference type="ARBA" id="ARBA00004141"/>
    </source>
</evidence>
<dbReference type="Gene3D" id="1.20.1250.20">
    <property type="entry name" value="MFS general substrate transporter like domains"/>
    <property type="match status" value="1"/>
</dbReference>
<dbReference type="InterPro" id="IPR036259">
    <property type="entry name" value="MFS_trans_sf"/>
</dbReference>
<proteinExistence type="predicted"/>
<dbReference type="EMBL" id="NIDN02000189">
    <property type="protein sequence ID" value="RLL94711.1"/>
    <property type="molecule type" value="Genomic_DNA"/>
</dbReference>
<reference evidence="9 10" key="1">
    <citation type="submission" date="2018-08" db="EMBL/GenBank/DDBJ databases">
        <title>Draft genome sequences of two Aspergillus turcosus clinical strains isolated from bronchoalveolar lavage fluid: one azole-susceptible and the other azole-resistant.</title>
        <authorList>
            <person name="Parent-Michaud M."/>
            <person name="Dufresne P.J."/>
            <person name="Fournier E."/>
            <person name="Martineau C."/>
            <person name="Moreira S."/>
            <person name="Perkins V."/>
            <person name="De Repentigny L."/>
            <person name="Dufresne S.F."/>
        </authorList>
    </citation>
    <scope>NUCLEOTIDE SEQUENCE [LARGE SCALE GENOMIC DNA]</scope>
    <source>
        <strain evidence="9">HMR AF 1038</strain>
    </source>
</reference>
<feature type="transmembrane region" description="Helical" evidence="6">
    <location>
        <begin position="486"/>
        <end position="503"/>
    </location>
</feature>
<feature type="transmembrane region" description="Helical" evidence="6">
    <location>
        <begin position="794"/>
        <end position="817"/>
    </location>
</feature>
<dbReference type="PANTHER" id="PTHR10996">
    <property type="entry name" value="2-HYDROXYACID DEHYDROGENASE-RELATED"/>
    <property type="match status" value="1"/>
</dbReference>
<dbReference type="InterPro" id="IPR029753">
    <property type="entry name" value="D-isomer_DH_CS"/>
</dbReference>
<dbReference type="PROSITE" id="PS00217">
    <property type="entry name" value="SUGAR_TRANSPORT_2"/>
    <property type="match status" value="1"/>
</dbReference>
<dbReference type="Pfam" id="PF02826">
    <property type="entry name" value="2-Hacid_dh_C"/>
    <property type="match status" value="1"/>
</dbReference>
<feature type="domain" description="D-isomer specific 2-hydroxyacid dehydrogenase NAD-binding" evidence="8">
    <location>
        <begin position="126"/>
        <end position="307"/>
    </location>
</feature>
<feature type="transmembrane region" description="Helical" evidence="6">
    <location>
        <begin position="734"/>
        <end position="752"/>
    </location>
</feature>
<feature type="transmembrane region" description="Helical" evidence="6">
    <location>
        <begin position="703"/>
        <end position="722"/>
    </location>
</feature>
<dbReference type="GO" id="GO:0016618">
    <property type="term" value="F:hydroxypyruvate reductase [NAD(P)H] activity"/>
    <property type="evidence" value="ECO:0007669"/>
    <property type="project" value="TreeGrafter"/>
</dbReference>
<evidence type="ECO:0000313" key="9">
    <source>
        <dbReference type="EMBL" id="RLL94711.1"/>
    </source>
</evidence>
<feature type="transmembrane region" description="Helical" evidence="6">
    <location>
        <begin position="429"/>
        <end position="453"/>
    </location>
</feature>
<gene>
    <name evidence="9" type="ORF">CFD26_103369</name>
</gene>
<sequence length="906" mass="101348">MRSKYRVLHIGDNIKYNHDVYQRFASEFEIIQPTAAERERGEFMEALKESRWGDFHAIFRPFWNTGGEMGRWDAELIALLPPSVRIMASAGAGYDWADVDIFAQHGIVYCNGAAASSESVADMTLFLILAVFRNLAWSHQAAHSCNPHRFLDAHRNSPLTALNPRGRILGIIGLGQIGYTIAQKAHAAFGMQIAYNDLVRKSAQVESAVGAVFVRELDELLSLADCVVLATPFAGETLIDAERLGRFKRGARFINIARGSLVDEEALLRALDEGQISAAGLDVHAEEPDVHPRLARHGRVMMMSHNAGGTVDTHVGFERLAMENIEGFLLRGKALTPVNLHLIKASKIRSRSHDSNTRQILLDADEFTTQYRLDHIRDVIRKGALLANDPSDWERVEGLTPSEEAALRNEGDEKSPLSPMFIRSCLFPLLYAVICGYTSYSLAFPTIYGPLYFPYWSDFPYWSAALIGCWLTSILNRFWARRGTMLAGSIGTFIAAVPPLRLVPEHLPVTIASSIAILKGMSMGVTSCTSLIYLAEISSSNARGRILARIWLMGMSMGYLIACLDLDLMDLIQPTLHTQLSYVLDLILKGVCPFLTWLGCESPRWYVLQGHLDKAFESLRCLRNSEILAARELYLLHAGGTAKRPFLEHSIHLKQIAQLFAVPHIRRATLASITVMVAGSVAGTGLATTALSHTYKSGFSDVGIIRVIRTIYPAILSCAVLVTRHRNIRRRRLYLASLFLMFWISFALWWSSPLIPRILALVLLYVSTIISTVGLGLVSFLYAAEVFPASHREVGVALSMCIYQICQTSVAVLLFIIPNIDDLCIMTVVNLLSWLAVYLFMRESKQYTLEEMQSAFEMSTREFILYRLRTDFFNPLQRYVLRRRVRVQPVEAQGVYTDEEAISLAS</sequence>
<dbReference type="GO" id="GO:0051287">
    <property type="term" value="F:NAD binding"/>
    <property type="evidence" value="ECO:0007669"/>
    <property type="project" value="InterPro"/>
</dbReference>
<dbReference type="InterPro" id="IPR005829">
    <property type="entry name" value="Sugar_transporter_CS"/>
</dbReference>
<keyword evidence="4" id="KW-0560">Oxidoreductase</keyword>
<feature type="transmembrane region" description="Helical" evidence="6">
    <location>
        <begin position="823"/>
        <end position="841"/>
    </location>
</feature>
<dbReference type="Pfam" id="PF00389">
    <property type="entry name" value="2-Hacid_dh"/>
    <property type="match status" value="1"/>
</dbReference>
<organism evidence="9 10">
    <name type="scientific">Aspergillus turcosus</name>
    <dbReference type="NCBI Taxonomy" id="1245748"/>
    <lineage>
        <taxon>Eukaryota</taxon>
        <taxon>Fungi</taxon>
        <taxon>Dikarya</taxon>
        <taxon>Ascomycota</taxon>
        <taxon>Pezizomycotina</taxon>
        <taxon>Eurotiomycetes</taxon>
        <taxon>Eurotiomycetidae</taxon>
        <taxon>Eurotiales</taxon>
        <taxon>Aspergillaceae</taxon>
        <taxon>Aspergillus</taxon>
        <taxon>Aspergillus subgen. Fumigati</taxon>
    </lineage>
</organism>
<dbReference type="InterPro" id="IPR005828">
    <property type="entry name" value="MFS_sugar_transport-like"/>
</dbReference>
<keyword evidence="2 6" id="KW-0812">Transmembrane</keyword>
<comment type="caution">
    <text evidence="9">The sequence shown here is derived from an EMBL/GenBank/DDBJ whole genome shotgun (WGS) entry which is preliminary data.</text>
</comment>
<dbReference type="GO" id="GO:0030267">
    <property type="term" value="F:glyoxylate reductase (NADPH) activity"/>
    <property type="evidence" value="ECO:0007669"/>
    <property type="project" value="TreeGrafter"/>
</dbReference>
<dbReference type="SUPFAM" id="SSF103473">
    <property type="entry name" value="MFS general substrate transporter"/>
    <property type="match status" value="1"/>
</dbReference>
<dbReference type="AlphaFoldDB" id="A0A397GPH9"/>
<feature type="transmembrane region" description="Helical" evidence="6">
    <location>
        <begin position="546"/>
        <end position="562"/>
    </location>
</feature>
<dbReference type="PROSITE" id="PS00671">
    <property type="entry name" value="D_2_HYDROXYACID_DH_3"/>
    <property type="match status" value="1"/>
</dbReference>
<dbReference type="STRING" id="1245748.A0A397GPH9"/>
<dbReference type="PANTHER" id="PTHR10996:SF281">
    <property type="entry name" value="D-ISOMER SPECIFIC 2-HYDROXYACID DEHYDROGENASE NAD-BINDING DOMAIN-CONTAINING PROTEIN-RELATED"/>
    <property type="match status" value="1"/>
</dbReference>
<keyword evidence="3 6" id="KW-1133">Transmembrane helix</keyword>
<dbReference type="GO" id="GO:0005829">
    <property type="term" value="C:cytosol"/>
    <property type="evidence" value="ECO:0007669"/>
    <property type="project" value="TreeGrafter"/>
</dbReference>
<evidence type="ECO:0000259" key="8">
    <source>
        <dbReference type="Pfam" id="PF02826"/>
    </source>
</evidence>
<keyword evidence="10" id="KW-1185">Reference proteome</keyword>
<dbReference type="Proteomes" id="UP000215289">
    <property type="component" value="Unassembled WGS sequence"/>
</dbReference>
<feature type="transmembrane region" description="Helical" evidence="6">
    <location>
        <begin position="459"/>
        <end position="479"/>
    </location>
</feature>
<comment type="subcellular location">
    <subcellularLocation>
        <location evidence="1">Membrane</location>
        <topology evidence="1">Multi-pass membrane protein</topology>
    </subcellularLocation>
</comment>
<dbReference type="Gene3D" id="3.40.50.720">
    <property type="entry name" value="NAD(P)-binding Rossmann-like Domain"/>
    <property type="match status" value="2"/>
</dbReference>
<dbReference type="InterPro" id="IPR006139">
    <property type="entry name" value="D-isomer_2_OHA_DH_cat_dom"/>
</dbReference>
<feature type="transmembrane region" description="Helical" evidence="6">
    <location>
        <begin position="668"/>
        <end position="691"/>
    </location>
</feature>
<dbReference type="GO" id="GO:0016020">
    <property type="term" value="C:membrane"/>
    <property type="evidence" value="ECO:0007669"/>
    <property type="project" value="UniProtKB-SubCell"/>
</dbReference>
<evidence type="ECO:0000256" key="5">
    <source>
        <dbReference type="ARBA" id="ARBA00023136"/>
    </source>
</evidence>
<feature type="transmembrane region" description="Helical" evidence="6">
    <location>
        <begin position="758"/>
        <end position="782"/>
    </location>
</feature>
<evidence type="ECO:0000256" key="6">
    <source>
        <dbReference type="SAM" id="Phobius"/>
    </source>
</evidence>
<dbReference type="InterPro" id="IPR006140">
    <property type="entry name" value="D-isomer_DH_NAD-bd"/>
</dbReference>
<dbReference type="SUPFAM" id="SSF52283">
    <property type="entry name" value="Formate/glycerate dehydrogenase catalytic domain-like"/>
    <property type="match status" value="1"/>
</dbReference>
<evidence type="ECO:0000256" key="3">
    <source>
        <dbReference type="ARBA" id="ARBA00022989"/>
    </source>
</evidence>
<name>A0A397GPH9_9EURO</name>